<dbReference type="OrthoDB" id="434972at2759"/>
<keyword evidence="7" id="KW-1185">Reference proteome</keyword>
<evidence type="ECO:0000256" key="5">
    <source>
        <dbReference type="SAM" id="Phobius"/>
    </source>
</evidence>
<gene>
    <name evidence="6" type="ORF">HYALB_00011022</name>
</gene>
<evidence type="ECO:0000313" key="6">
    <source>
        <dbReference type="EMBL" id="CAG8976545.1"/>
    </source>
</evidence>
<dbReference type="Pfam" id="PF01040">
    <property type="entry name" value="UbiA"/>
    <property type="match status" value="1"/>
</dbReference>
<dbReference type="PANTHER" id="PTHR42723">
    <property type="entry name" value="CHLOROPHYLL SYNTHASE"/>
    <property type="match status" value="1"/>
</dbReference>
<comment type="subcellular location">
    <subcellularLocation>
        <location evidence="1">Membrane</location>
        <topology evidence="1">Multi-pass membrane protein</topology>
    </subcellularLocation>
</comment>
<dbReference type="PANTHER" id="PTHR42723:SF1">
    <property type="entry name" value="CHLOROPHYLL SYNTHASE, CHLOROPLASTIC"/>
    <property type="match status" value="1"/>
</dbReference>
<name>A0A9N9Q1W3_9HELO</name>
<reference evidence="6" key="1">
    <citation type="submission" date="2021-07" db="EMBL/GenBank/DDBJ databases">
        <authorList>
            <person name="Durling M."/>
        </authorList>
    </citation>
    <scope>NUCLEOTIDE SEQUENCE</scope>
</reference>
<sequence length="314" mass="35325">MNFQNKVENTNFDGIHQEARRTIWFHLYTLFLFTKSDFKTVIFPQCVFALSFAYSHTQSGTSLAFGEIFKWRFPYMLVWIWVHLLVENVANQRLPGSVVEDTENKPWRPLPSGRITPDEAQSLLRILVCVALAISVLLGSFEASITLMTCIWLYNDLDGSGAGPWQRNLLNAAGLSCFGWGAVAVLFSGDGFPKDLLWKWLSLLAAVITTTVHAQDFPDVEGDAKSGRKTMPLYYGQRPSRYGLAILLLLWSVACPAFWHVNLLVGAAPLFMGIGMAGMTAFRCDIFYDAIVWRCWCLWTGVLYLLPLFASARA</sequence>
<dbReference type="AlphaFoldDB" id="A0A9N9Q1W3"/>
<feature type="transmembrane region" description="Helical" evidence="5">
    <location>
        <begin position="291"/>
        <end position="310"/>
    </location>
</feature>
<dbReference type="Gene3D" id="1.10.357.140">
    <property type="entry name" value="UbiA prenyltransferase"/>
    <property type="match status" value="1"/>
</dbReference>
<evidence type="ECO:0000256" key="3">
    <source>
        <dbReference type="ARBA" id="ARBA00022989"/>
    </source>
</evidence>
<feature type="transmembrane region" description="Helical" evidence="5">
    <location>
        <begin position="242"/>
        <end position="259"/>
    </location>
</feature>
<proteinExistence type="predicted"/>
<evidence type="ECO:0000256" key="1">
    <source>
        <dbReference type="ARBA" id="ARBA00004141"/>
    </source>
</evidence>
<dbReference type="InterPro" id="IPR044878">
    <property type="entry name" value="UbiA_sf"/>
</dbReference>
<feature type="transmembrane region" description="Helical" evidence="5">
    <location>
        <begin position="169"/>
        <end position="189"/>
    </location>
</feature>
<evidence type="ECO:0008006" key="8">
    <source>
        <dbReference type="Google" id="ProtNLM"/>
    </source>
</evidence>
<comment type="caution">
    <text evidence="6">The sequence shown here is derived from an EMBL/GenBank/DDBJ whole genome shotgun (WGS) entry which is preliminary data.</text>
</comment>
<dbReference type="InterPro" id="IPR050475">
    <property type="entry name" value="Prenyltransferase_related"/>
</dbReference>
<keyword evidence="2 5" id="KW-0812">Transmembrane</keyword>
<feature type="transmembrane region" description="Helical" evidence="5">
    <location>
        <begin position="123"/>
        <end position="154"/>
    </location>
</feature>
<keyword evidence="3 5" id="KW-1133">Transmembrane helix</keyword>
<dbReference type="Proteomes" id="UP000701801">
    <property type="component" value="Unassembled WGS sequence"/>
</dbReference>
<feature type="transmembrane region" description="Helical" evidence="5">
    <location>
        <begin position="265"/>
        <end position="284"/>
    </location>
</feature>
<dbReference type="EMBL" id="CAJVRM010000181">
    <property type="protein sequence ID" value="CAG8976545.1"/>
    <property type="molecule type" value="Genomic_DNA"/>
</dbReference>
<dbReference type="InterPro" id="IPR000537">
    <property type="entry name" value="UbiA_prenyltransferase"/>
</dbReference>
<evidence type="ECO:0000256" key="2">
    <source>
        <dbReference type="ARBA" id="ARBA00022692"/>
    </source>
</evidence>
<accession>A0A9N9Q1W3</accession>
<protein>
    <recommendedName>
        <fullName evidence="8">UbiA prenyltransferase</fullName>
    </recommendedName>
</protein>
<organism evidence="6 7">
    <name type="scientific">Hymenoscyphus albidus</name>
    <dbReference type="NCBI Taxonomy" id="595503"/>
    <lineage>
        <taxon>Eukaryota</taxon>
        <taxon>Fungi</taxon>
        <taxon>Dikarya</taxon>
        <taxon>Ascomycota</taxon>
        <taxon>Pezizomycotina</taxon>
        <taxon>Leotiomycetes</taxon>
        <taxon>Helotiales</taxon>
        <taxon>Helotiaceae</taxon>
        <taxon>Hymenoscyphus</taxon>
    </lineage>
</organism>
<dbReference type="GO" id="GO:0016020">
    <property type="term" value="C:membrane"/>
    <property type="evidence" value="ECO:0007669"/>
    <property type="project" value="UniProtKB-SubCell"/>
</dbReference>
<dbReference type="CDD" id="cd13965">
    <property type="entry name" value="PT_UbiA_3"/>
    <property type="match status" value="1"/>
</dbReference>
<evidence type="ECO:0000256" key="4">
    <source>
        <dbReference type="ARBA" id="ARBA00023136"/>
    </source>
</evidence>
<dbReference type="GO" id="GO:0016765">
    <property type="term" value="F:transferase activity, transferring alkyl or aryl (other than methyl) groups"/>
    <property type="evidence" value="ECO:0007669"/>
    <property type="project" value="InterPro"/>
</dbReference>
<keyword evidence="4 5" id="KW-0472">Membrane</keyword>
<evidence type="ECO:0000313" key="7">
    <source>
        <dbReference type="Proteomes" id="UP000701801"/>
    </source>
</evidence>